<evidence type="ECO:0000313" key="3">
    <source>
        <dbReference type="EMBL" id="QJA64592.1"/>
    </source>
</evidence>
<keyword evidence="3" id="KW-0547">Nucleotide-binding</keyword>
<keyword evidence="3" id="KW-0067">ATP-binding</keyword>
<organism evidence="3">
    <name type="scientific">viral metagenome</name>
    <dbReference type="NCBI Taxonomy" id="1070528"/>
    <lineage>
        <taxon>unclassified sequences</taxon>
        <taxon>metagenomes</taxon>
        <taxon>organismal metagenomes</taxon>
    </lineage>
</organism>
<gene>
    <name evidence="4" type="ORF">MM415A01444_0006</name>
    <name evidence="3" type="ORF">MM415B00488_0040</name>
</gene>
<feature type="compositionally biased region" description="Acidic residues" evidence="1">
    <location>
        <begin position="18"/>
        <end position="28"/>
    </location>
</feature>
<dbReference type="GO" id="GO:0003678">
    <property type="term" value="F:DNA helicase activity"/>
    <property type="evidence" value="ECO:0007669"/>
    <property type="project" value="InterPro"/>
</dbReference>
<dbReference type="InterPro" id="IPR027417">
    <property type="entry name" value="P-loop_NTPase"/>
</dbReference>
<dbReference type="InterPro" id="IPR007694">
    <property type="entry name" value="DNA_helicase_DnaB-like_C"/>
</dbReference>
<feature type="region of interest" description="Disordered" evidence="1">
    <location>
        <begin position="1"/>
        <end position="46"/>
    </location>
</feature>
<accession>A0A6M3J6V5</accession>
<keyword evidence="3" id="KW-0347">Helicase</keyword>
<dbReference type="Gene3D" id="3.40.50.300">
    <property type="entry name" value="P-loop containing nucleotide triphosphate hydrolases"/>
    <property type="match status" value="1"/>
</dbReference>
<dbReference type="GO" id="GO:0006260">
    <property type="term" value="P:DNA replication"/>
    <property type="evidence" value="ECO:0007669"/>
    <property type="project" value="InterPro"/>
</dbReference>
<reference evidence="3" key="1">
    <citation type="submission" date="2020-03" db="EMBL/GenBank/DDBJ databases">
        <title>The deep terrestrial virosphere.</title>
        <authorList>
            <person name="Holmfeldt K."/>
            <person name="Nilsson E."/>
            <person name="Simone D."/>
            <person name="Lopez-Fernandez M."/>
            <person name="Wu X."/>
            <person name="de Brujin I."/>
            <person name="Lundin D."/>
            <person name="Andersson A."/>
            <person name="Bertilsson S."/>
            <person name="Dopson M."/>
        </authorList>
    </citation>
    <scope>NUCLEOTIDE SEQUENCE</scope>
    <source>
        <strain evidence="4">MM415A01444</strain>
        <strain evidence="3">MM415B00488</strain>
    </source>
</reference>
<keyword evidence="3" id="KW-0378">Hydrolase</keyword>
<name>A0A6M3J6V5_9ZZZZ</name>
<evidence type="ECO:0000259" key="2">
    <source>
        <dbReference type="Pfam" id="PF03796"/>
    </source>
</evidence>
<dbReference type="Pfam" id="PF03796">
    <property type="entry name" value="DnaB_C"/>
    <property type="match status" value="1"/>
</dbReference>
<dbReference type="EMBL" id="MT142243">
    <property type="protein sequence ID" value="QJA76779.1"/>
    <property type="molecule type" value="Genomic_DNA"/>
</dbReference>
<sequence>MTLMRWTIDDEHEPPPEWLDDVAGDWPDDERKDTRCETGGNGASVSTAEVADDGLDLCAPPPPPEIQTLDELLAPALDRARRRSTRIERPVPLPWYSIAEHFGGGLWPGVHYLVSGTGTGKTAMALQMALGAARVGVPVLYIGLELEAMQIALRLLGEAAGVPWSSMYTGQAGDEYLARAEEAVPLLTGLPFHVEFGRPQGWPASELGELAERMRRRYPEPDGPGSRPFLVVLDYLQILGAEPTAGRPIDLRERIGRAAYQSRDIASRLGAAVECICSTARDRYGLLADVVAAAGLTATEDSDGRPQKRRVLKPDVLVGTGKESGEIEYSGDSVSVIARLPGTRDEQGGCETVLVTAKGRATGSRWSPLHWSGWGYSEPADGGAGAWEAMRAPAERRATKAAERQAAKATEREQAAQAKARADASAVVAYVTAHPGCPVREARRATVADQPRRWGAALDALGSAFASTTRPTGPKHVPTAMCTIVHTSLPPWATADGPTL</sequence>
<evidence type="ECO:0000313" key="4">
    <source>
        <dbReference type="EMBL" id="QJA76779.1"/>
    </source>
</evidence>
<dbReference type="SUPFAM" id="SSF52540">
    <property type="entry name" value="P-loop containing nucleoside triphosphate hydrolases"/>
    <property type="match status" value="1"/>
</dbReference>
<evidence type="ECO:0000256" key="1">
    <source>
        <dbReference type="SAM" id="MobiDB-lite"/>
    </source>
</evidence>
<dbReference type="GO" id="GO:0005524">
    <property type="term" value="F:ATP binding"/>
    <property type="evidence" value="ECO:0007669"/>
    <property type="project" value="InterPro"/>
</dbReference>
<protein>
    <submittedName>
        <fullName evidence="3">Putative helicase</fullName>
    </submittedName>
</protein>
<feature type="domain" description="SF4 helicase" evidence="2">
    <location>
        <begin position="115"/>
        <end position="273"/>
    </location>
</feature>
<dbReference type="EMBL" id="MT141522">
    <property type="protein sequence ID" value="QJA64592.1"/>
    <property type="molecule type" value="Genomic_DNA"/>
</dbReference>
<proteinExistence type="predicted"/>
<dbReference type="AlphaFoldDB" id="A0A6M3J6V5"/>